<comment type="caution">
    <text evidence="4">The sequence shown here is derived from an EMBL/GenBank/DDBJ whole genome shotgun (WGS) entry which is preliminary data.</text>
</comment>
<evidence type="ECO:0000259" key="3">
    <source>
        <dbReference type="PROSITE" id="PS51304"/>
    </source>
</evidence>
<dbReference type="CDD" id="cd00070">
    <property type="entry name" value="GLECT"/>
    <property type="match status" value="1"/>
</dbReference>
<protein>
    <recommendedName>
        <fullName evidence="3">Galectin domain-containing protein</fullName>
    </recommendedName>
</protein>
<dbReference type="PROSITE" id="PS51304">
    <property type="entry name" value="GALECTIN"/>
    <property type="match status" value="1"/>
</dbReference>
<dbReference type="PANTHER" id="PTHR11346:SF147">
    <property type="entry name" value="GALECTIN"/>
    <property type="match status" value="1"/>
</dbReference>
<evidence type="ECO:0000256" key="1">
    <source>
        <dbReference type="ARBA" id="ARBA00022734"/>
    </source>
</evidence>
<sequence>MERFFILVSEPQPLTLLNSIFYAVDVDLKSRYKKPLPQIQFKTKLYFEIKPVSRRDRDTYQIRSTYMVSRPNHIKRYQCILHEYSANLLSSLGDLEKLEQFPKLSQWQLKCLDCEGYAGKKSVDLTVFKILAPNSTIVRNPTSKPQFPNPILIIKEASQKQQLLKFQQGYHFVTCAQPYVDKTWKFIILLQAFDHATWFFILISCIGSGIVVLLILRYKKDKYALLNPTATITFAFNLLLDHHSLVMNKCKWIGGPWLLIVIVLIGGYEGLTIGRITSPDPLRKFDNFQQLVQKRFRIYSQNMFPFSVVQKMPSFMRNEFFKNLAESGPNEYYRSSFDTYFKQNSISLNNYLIEQIDKLIVRPEGLGEAINMGRQYYLVYLLQQCQNTAVIGDFDSVSDMYLALKKRLIYSDTKIGLSFSRSFETVSKSWLFYYVPWSVNTYIRKVNSLAQSGLADLWVNLKREKSDRQIRSTELAGVKPLARNGKILIVFYLHGILVLIALVSFLVEIRKKNIPFVTELGSRLKVGDKITIAGTILPTASSFTINLRNNHQQEGNTILLHFNVRFFSPNYVVLNSHISGFGWLNEERKAAPFSLRKGYPFQIDILCEEEEFLVSVDGQPFHEYKYRLPLEGANVLEISGGDRLEVFLVDVN</sequence>
<dbReference type="SUPFAM" id="SSF49899">
    <property type="entry name" value="Concanavalin A-like lectins/glucanases"/>
    <property type="match status" value="1"/>
</dbReference>
<dbReference type="Proteomes" id="UP001642540">
    <property type="component" value="Unassembled WGS sequence"/>
</dbReference>
<keyword evidence="2" id="KW-0812">Transmembrane</keyword>
<dbReference type="Gene3D" id="2.60.120.200">
    <property type="match status" value="1"/>
</dbReference>
<feature type="transmembrane region" description="Helical" evidence="2">
    <location>
        <begin position="252"/>
        <end position="274"/>
    </location>
</feature>
<keyword evidence="1" id="KW-0430">Lectin</keyword>
<dbReference type="EMBL" id="CAXLJM020000164">
    <property type="protein sequence ID" value="CAL8146895.1"/>
    <property type="molecule type" value="Genomic_DNA"/>
</dbReference>
<dbReference type="InterPro" id="IPR013320">
    <property type="entry name" value="ConA-like_dom_sf"/>
</dbReference>
<keyword evidence="5" id="KW-1185">Reference proteome</keyword>
<reference evidence="4 5" key="1">
    <citation type="submission" date="2024-08" db="EMBL/GenBank/DDBJ databases">
        <authorList>
            <person name="Cucini C."/>
            <person name="Frati F."/>
        </authorList>
    </citation>
    <scope>NUCLEOTIDE SEQUENCE [LARGE SCALE GENOMIC DNA]</scope>
</reference>
<dbReference type="SMART" id="SM00276">
    <property type="entry name" value="GLECT"/>
    <property type="match status" value="1"/>
</dbReference>
<keyword evidence="2" id="KW-0472">Membrane</keyword>
<dbReference type="Pfam" id="PF00337">
    <property type="entry name" value="Gal-bind_lectin"/>
    <property type="match status" value="1"/>
</dbReference>
<dbReference type="PANTHER" id="PTHR11346">
    <property type="entry name" value="GALECTIN"/>
    <property type="match status" value="1"/>
</dbReference>
<feature type="transmembrane region" description="Helical" evidence="2">
    <location>
        <begin position="223"/>
        <end position="240"/>
    </location>
</feature>
<organism evidence="4 5">
    <name type="scientific">Orchesella dallaii</name>
    <dbReference type="NCBI Taxonomy" id="48710"/>
    <lineage>
        <taxon>Eukaryota</taxon>
        <taxon>Metazoa</taxon>
        <taxon>Ecdysozoa</taxon>
        <taxon>Arthropoda</taxon>
        <taxon>Hexapoda</taxon>
        <taxon>Collembola</taxon>
        <taxon>Entomobryomorpha</taxon>
        <taxon>Entomobryoidea</taxon>
        <taxon>Orchesellidae</taxon>
        <taxon>Orchesellinae</taxon>
        <taxon>Orchesella</taxon>
    </lineage>
</organism>
<accession>A0ABP1S964</accession>
<dbReference type="SMART" id="SM00908">
    <property type="entry name" value="Gal-bind_lectin"/>
    <property type="match status" value="1"/>
</dbReference>
<evidence type="ECO:0000313" key="4">
    <source>
        <dbReference type="EMBL" id="CAL8146895.1"/>
    </source>
</evidence>
<name>A0ABP1S964_9HEXA</name>
<evidence type="ECO:0000256" key="2">
    <source>
        <dbReference type="SAM" id="Phobius"/>
    </source>
</evidence>
<feature type="transmembrane region" description="Helical" evidence="2">
    <location>
        <begin position="196"/>
        <end position="216"/>
    </location>
</feature>
<dbReference type="InterPro" id="IPR044156">
    <property type="entry name" value="Galectin-like"/>
</dbReference>
<dbReference type="InterPro" id="IPR001079">
    <property type="entry name" value="Galectin_CRD"/>
</dbReference>
<proteinExistence type="predicted"/>
<feature type="domain" description="Galectin" evidence="3">
    <location>
        <begin position="516"/>
        <end position="652"/>
    </location>
</feature>
<keyword evidence="2" id="KW-1133">Transmembrane helix</keyword>
<feature type="transmembrane region" description="Helical" evidence="2">
    <location>
        <begin position="487"/>
        <end position="507"/>
    </location>
</feature>
<evidence type="ECO:0000313" key="5">
    <source>
        <dbReference type="Proteomes" id="UP001642540"/>
    </source>
</evidence>
<gene>
    <name evidence="4" type="ORF">ODALV1_LOCUS30970</name>
</gene>